<dbReference type="EMBL" id="CAJNDS010000247">
    <property type="protein sequence ID" value="CAE7033792.1"/>
    <property type="molecule type" value="Genomic_DNA"/>
</dbReference>
<dbReference type="Gene3D" id="1.25.40.720">
    <property type="entry name" value="Telomere length regulation protein 2, C-terminal domain"/>
    <property type="match status" value="1"/>
</dbReference>
<feature type="region of interest" description="Disordered" evidence="2">
    <location>
        <begin position="709"/>
        <end position="732"/>
    </location>
</feature>
<reference evidence="4" key="1">
    <citation type="submission" date="2021-02" db="EMBL/GenBank/DDBJ databases">
        <authorList>
            <person name="Dougan E. K."/>
            <person name="Rhodes N."/>
            <person name="Thang M."/>
            <person name="Chan C."/>
        </authorList>
    </citation>
    <scope>NUCLEOTIDE SEQUENCE</scope>
</reference>
<proteinExistence type="inferred from homology"/>
<dbReference type="GO" id="GO:0005829">
    <property type="term" value="C:cytosol"/>
    <property type="evidence" value="ECO:0007669"/>
    <property type="project" value="TreeGrafter"/>
</dbReference>
<dbReference type="Pfam" id="PF10193">
    <property type="entry name" value="Telomere_reg-2"/>
    <property type="match status" value="1"/>
</dbReference>
<evidence type="ECO:0000256" key="2">
    <source>
        <dbReference type="SAM" id="MobiDB-lite"/>
    </source>
</evidence>
<dbReference type="InterPro" id="IPR019337">
    <property type="entry name" value="Telomere_length_regulation_dom"/>
</dbReference>
<evidence type="ECO:0000259" key="3">
    <source>
        <dbReference type="Pfam" id="PF10193"/>
    </source>
</evidence>
<feature type="domain" description="Telomere length regulation protein conserved" evidence="3">
    <location>
        <begin position="613"/>
        <end position="704"/>
    </location>
</feature>
<feature type="compositionally biased region" description="Acidic residues" evidence="2">
    <location>
        <begin position="533"/>
        <end position="543"/>
    </location>
</feature>
<comment type="caution">
    <text evidence="4">The sequence shown here is derived from an EMBL/GenBank/DDBJ whole genome shotgun (WGS) entry which is preliminary data.</text>
</comment>
<sequence>MVASHTPKHCDTFPPHLESSLEDLNQILGEFSESGADGADAEIEQKICSVLTSSDATTSLLYRETAEHAGLFARRSTLHVLKGAASGRPRLQQALSSFFVSVANLGDQLPMTAALVLGGALLAFRQGSERALPADIVSALQLVQYWLAGEALEAVVVALMQRSHVFLPQVADATSGWLCGLQDYLAVACTKVLPVPSGRDFAQWLDSSYLSRLAEAQRFSMCSEPHAFENFESKPWCWDFLGRMSLRNASALAAAFCKAAFNSIDDAVMLGKSISKLAEQSPPASRALVCAILCEAESFFKQSSCGIFSRVPEGVARLSALLHPSLGAGLPVQQLLAVQIWQTRRGSELACPVVFALVDTLHAAGATCWWEAYSHWLEVWADPSYFQSSDIVAERSLALRLARAVRRHIPDQDPIPGQSSKCFLQGIHLRLSAQTRERRLYGMAVAELLAECRGFATDEGRTQLRFDGFDRTAAPVADLQLAGADFEVAPAQFVTETDEDVPAVVAAVPVVQQEEPSQVNACQPAPETKPEAVPEEDSDDEEDCHPLRGLAPLTPLDAQNDSCSDLLLVQHPAFLQSAYEMLLGPVKIASTPLSDEAFGKPGAAPEPAAVAHARVLTALADLPSLIAAGSPDLSRLAEPLCVRLLRMEATSEELQDLRLEALVSLLVADASRRQAVQRLTSDFTAEDLSLHERRAILLTLSSAARKLSANNEVEEARGPGASSQRPAAGKTRRFASATRIPASFRNRFSAEARHFLIPLVARWKQPDGGAGKWAVGEPNLVAEFLRSLAVMLECAGRACPDRDVLGQHCLPLAEEALHHLESQVRRCSLFLLSRIVLVGCEGLILDRDGILEQLEVIPTQEADETCRRMAAGILACLSKTILSAGV</sequence>
<evidence type="ECO:0000313" key="4">
    <source>
        <dbReference type="EMBL" id="CAE7033792.1"/>
    </source>
</evidence>
<dbReference type="InterPro" id="IPR038528">
    <property type="entry name" value="TEL2_C_sf"/>
</dbReference>
<feature type="region of interest" description="Disordered" evidence="2">
    <location>
        <begin position="515"/>
        <end position="549"/>
    </location>
</feature>
<dbReference type="AlphaFoldDB" id="A0A812IFI4"/>
<name>A0A812IFI4_9DINO</name>
<dbReference type="InterPro" id="IPR051970">
    <property type="entry name" value="TEL2_Regulation"/>
</dbReference>
<dbReference type="Proteomes" id="UP000604046">
    <property type="component" value="Unassembled WGS sequence"/>
</dbReference>
<evidence type="ECO:0000256" key="1">
    <source>
        <dbReference type="ARBA" id="ARBA00006133"/>
    </source>
</evidence>
<keyword evidence="5" id="KW-1185">Reference proteome</keyword>
<gene>
    <name evidence="4" type="primary">telo2</name>
    <name evidence="4" type="ORF">SNAT2548_LOCUS4057</name>
</gene>
<dbReference type="GO" id="GO:0051083">
    <property type="term" value="P:'de novo' cotranslational protein folding"/>
    <property type="evidence" value="ECO:0007669"/>
    <property type="project" value="TreeGrafter"/>
</dbReference>
<dbReference type="GO" id="GO:0051879">
    <property type="term" value="F:Hsp90 protein binding"/>
    <property type="evidence" value="ECO:0007669"/>
    <property type="project" value="TreeGrafter"/>
</dbReference>
<evidence type="ECO:0000313" key="5">
    <source>
        <dbReference type="Proteomes" id="UP000604046"/>
    </source>
</evidence>
<organism evidence="4 5">
    <name type="scientific">Symbiodinium natans</name>
    <dbReference type="NCBI Taxonomy" id="878477"/>
    <lineage>
        <taxon>Eukaryota</taxon>
        <taxon>Sar</taxon>
        <taxon>Alveolata</taxon>
        <taxon>Dinophyceae</taxon>
        <taxon>Suessiales</taxon>
        <taxon>Symbiodiniaceae</taxon>
        <taxon>Symbiodinium</taxon>
    </lineage>
</organism>
<dbReference type="GO" id="GO:0042162">
    <property type="term" value="F:telomeric DNA binding"/>
    <property type="evidence" value="ECO:0007669"/>
    <property type="project" value="TreeGrafter"/>
</dbReference>
<dbReference type="PANTHER" id="PTHR15830">
    <property type="entry name" value="TELOMERE LENGTH REGULATION PROTEIN TEL2 FAMILY MEMBER"/>
    <property type="match status" value="1"/>
</dbReference>
<dbReference type="OrthoDB" id="428280at2759"/>
<accession>A0A812IFI4</accession>
<dbReference type="PANTHER" id="PTHR15830:SF10">
    <property type="entry name" value="TELOMERE LENGTH REGULATION PROTEIN TEL2 HOMOLOG"/>
    <property type="match status" value="1"/>
</dbReference>
<protein>
    <submittedName>
        <fullName evidence="4">Telo2 protein</fullName>
    </submittedName>
</protein>
<comment type="similarity">
    <text evidence="1">Belongs to the TEL2 family.</text>
</comment>